<dbReference type="NCBIfam" id="TIGR01509">
    <property type="entry name" value="HAD-SF-IA-v3"/>
    <property type="match status" value="1"/>
</dbReference>
<dbReference type="PROSITE" id="PS01228">
    <property type="entry name" value="COF_1"/>
    <property type="match status" value="1"/>
</dbReference>
<dbReference type="InterPro" id="IPR036412">
    <property type="entry name" value="HAD-like_sf"/>
</dbReference>
<evidence type="ECO:0000313" key="1">
    <source>
        <dbReference type="EMBL" id="KUK67443.1"/>
    </source>
</evidence>
<dbReference type="PANTHER" id="PTHR43434">
    <property type="entry name" value="PHOSPHOGLYCOLATE PHOSPHATASE"/>
    <property type="match status" value="1"/>
</dbReference>
<dbReference type="SFLD" id="SFLDS00003">
    <property type="entry name" value="Haloacid_Dehalogenase"/>
    <property type="match status" value="1"/>
</dbReference>
<comment type="caution">
    <text evidence="1">The sequence shown here is derived from an EMBL/GenBank/DDBJ whole genome shotgun (WGS) entry which is preliminary data.</text>
</comment>
<dbReference type="InterPro" id="IPR023198">
    <property type="entry name" value="PGP-like_dom2"/>
</dbReference>
<dbReference type="GO" id="GO:0006281">
    <property type="term" value="P:DNA repair"/>
    <property type="evidence" value="ECO:0007669"/>
    <property type="project" value="TreeGrafter"/>
</dbReference>
<dbReference type="Pfam" id="PF13419">
    <property type="entry name" value="HAD_2"/>
    <property type="match status" value="1"/>
</dbReference>
<dbReference type="Proteomes" id="UP000053469">
    <property type="component" value="Unassembled WGS sequence"/>
</dbReference>
<dbReference type="Gene3D" id="1.10.150.240">
    <property type="entry name" value="Putative phosphatase, domain 2"/>
    <property type="match status" value="1"/>
</dbReference>
<dbReference type="InterPro" id="IPR050155">
    <property type="entry name" value="HAD-like_hydrolase_sf"/>
</dbReference>
<dbReference type="PANTHER" id="PTHR43434:SF1">
    <property type="entry name" value="PHOSPHOGLYCOLATE PHOSPHATASE"/>
    <property type="match status" value="1"/>
</dbReference>
<gene>
    <name evidence="1" type="ORF">XD87_0118</name>
</gene>
<dbReference type="InterPro" id="IPR041492">
    <property type="entry name" value="HAD_2"/>
</dbReference>
<accession>A0A101GZA6</accession>
<dbReference type="SUPFAM" id="SSF56784">
    <property type="entry name" value="HAD-like"/>
    <property type="match status" value="1"/>
</dbReference>
<dbReference type="InterPro" id="IPR006439">
    <property type="entry name" value="HAD-SF_hydro_IA"/>
</dbReference>
<dbReference type="Gene3D" id="3.40.50.1000">
    <property type="entry name" value="HAD superfamily/HAD-like"/>
    <property type="match status" value="1"/>
</dbReference>
<proteinExistence type="predicted"/>
<name>A0A101GZA6_9BACT</name>
<reference evidence="2" key="1">
    <citation type="journal article" date="2015" name="MBio">
        <title>Genome-Resolved Metagenomic Analysis Reveals Roles for Candidate Phyla and Other Microbial Community Members in Biogeochemical Transformations in Oil Reservoirs.</title>
        <authorList>
            <person name="Hu P."/>
            <person name="Tom L."/>
            <person name="Singh A."/>
            <person name="Thomas B.C."/>
            <person name="Baker B.J."/>
            <person name="Piceno Y.M."/>
            <person name="Andersen G.L."/>
            <person name="Banfield J.F."/>
        </authorList>
    </citation>
    <scope>NUCLEOTIDE SEQUENCE [LARGE SCALE GENOMIC DNA]</scope>
</reference>
<protein>
    <submittedName>
        <fullName evidence="1">HAD-superfamily hydrolase</fullName>
    </submittedName>
</protein>
<sequence length="229" mass="26610">MDKNLPKAKQLIQERKAFLFDFDGTLVNLDKLNVDSFKILFKNEFDLEFTRDDFMSYVSGRGSKDGIKKYLGAKGIKEFNMEELNNQFSMKKKDLIEKHLEEEVFLIPGIDTFLKYLSVHDKRMLVVTSSHYTYVKKILRNFGLFGYFEKVYDRESVEKGKPNAEIFLQGIKYTGLENDECIAFEDSLFGLKSAKGANLYTVGILNKGWNEDFVYDLADVVIEDYEQLI</sequence>
<organism evidence="1 2">
    <name type="scientific">candidate division WS6 bacterium 36_33</name>
    <dbReference type="NCBI Taxonomy" id="1641388"/>
    <lineage>
        <taxon>Bacteria</taxon>
        <taxon>Candidatus Dojkabacteria</taxon>
    </lineage>
</organism>
<dbReference type="SFLD" id="SFLDG01129">
    <property type="entry name" value="C1.5:_HAD__Beta-PGM__Phosphata"/>
    <property type="match status" value="1"/>
</dbReference>
<dbReference type="EMBL" id="LGGI01000010">
    <property type="protein sequence ID" value="KUK67443.1"/>
    <property type="molecule type" value="Genomic_DNA"/>
</dbReference>
<dbReference type="InterPro" id="IPR023214">
    <property type="entry name" value="HAD_sf"/>
</dbReference>
<keyword evidence="1" id="KW-0378">Hydrolase</keyword>
<dbReference type="GO" id="GO:0008967">
    <property type="term" value="F:phosphoglycolate phosphatase activity"/>
    <property type="evidence" value="ECO:0007669"/>
    <property type="project" value="TreeGrafter"/>
</dbReference>
<evidence type="ECO:0000313" key="2">
    <source>
        <dbReference type="Proteomes" id="UP000053469"/>
    </source>
</evidence>
<dbReference type="AlphaFoldDB" id="A0A101GZA6"/>